<comment type="caution">
    <text evidence="2">The sequence shown here is derived from an EMBL/GenBank/DDBJ whole genome shotgun (WGS) entry which is preliminary data.</text>
</comment>
<evidence type="ECO:0000313" key="2">
    <source>
        <dbReference type="EMBL" id="CAI8026156.1"/>
    </source>
</evidence>
<proteinExistence type="predicted"/>
<gene>
    <name evidence="2" type="ORF">GBAR_LOCUS15055</name>
</gene>
<feature type="compositionally biased region" description="Low complexity" evidence="1">
    <location>
        <begin position="14"/>
        <end position="29"/>
    </location>
</feature>
<protein>
    <submittedName>
        <fullName evidence="2">Uncharacterized protein</fullName>
    </submittedName>
</protein>
<feature type="region of interest" description="Disordered" evidence="1">
    <location>
        <begin position="1"/>
        <end position="29"/>
    </location>
</feature>
<keyword evidence="3" id="KW-1185">Reference proteome</keyword>
<name>A0AA35WR88_GEOBA</name>
<reference evidence="2" key="1">
    <citation type="submission" date="2023-03" db="EMBL/GenBank/DDBJ databases">
        <authorList>
            <person name="Steffen K."/>
            <person name="Cardenas P."/>
        </authorList>
    </citation>
    <scope>NUCLEOTIDE SEQUENCE</scope>
</reference>
<accession>A0AA35WR88</accession>
<dbReference type="AlphaFoldDB" id="A0AA35WR88"/>
<dbReference type="PROSITE" id="PS51257">
    <property type="entry name" value="PROKAR_LIPOPROTEIN"/>
    <property type="match status" value="1"/>
</dbReference>
<organism evidence="2 3">
    <name type="scientific">Geodia barretti</name>
    <name type="common">Barrett's horny sponge</name>
    <dbReference type="NCBI Taxonomy" id="519541"/>
    <lineage>
        <taxon>Eukaryota</taxon>
        <taxon>Metazoa</taxon>
        <taxon>Porifera</taxon>
        <taxon>Demospongiae</taxon>
        <taxon>Heteroscleromorpha</taxon>
        <taxon>Tetractinellida</taxon>
        <taxon>Astrophorina</taxon>
        <taxon>Geodiidae</taxon>
        <taxon>Geodia</taxon>
    </lineage>
</organism>
<evidence type="ECO:0000256" key="1">
    <source>
        <dbReference type="SAM" id="MobiDB-lite"/>
    </source>
</evidence>
<dbReference type="Proteomes" id="UP001174909">
    <property type="component" value="Unassembled WGS sequence"/>
</dbReference>
<dbReference type="EMBL" id="CASHTH010002202">
    <property type="protein sequence ID" value="CAI8026156.1"/>
    <property type="molecule type" value="Genomic_DNA"/>
</dbReference>
<evidence type="ECO:0000313" key="3">
    <source>
        <dbReference type="Proteomes" id="UP001174909"/>
    </source>
</evidence>
<sequence length="134" mass="14767">MFRLYSTDMEVSTSRSLPPSAPHASSSCSTLEECMPWPTSEEEGSMVIAGIRVGCWETSKTCLTTLSRRQTTSSRTSTPTPADWPYREGPMEVYWCVLQPTKDQISSNVSSLKSGRLQCMLSLTLGAHAQRGLL</sequence>